<reference evidence="1 2" key="1">
    <citation type="submission" date="2018-11" db="EMBL/GenBank/DDBJ databases">
        <title>Phylogenetic determinants of toxin gene distribution in genomes of Brevibacillus laterosporus.</title>
        <authorList>
            <person name="Glare T.R."/>
            <person name="Durrant A."/>
            <person name="Berry C."/>
            <person name="Palma L."/>
            <person name="Ormskirk M."/>
            <person name="Cox M.O."/>
        </authorList>
    </citation>
    <scope>NUCLEOTIDE SEQUENCE [LARGE SCALE GENOMIC DNA]</scope>
    <source>
        <strain evidence="1 2">1821L</strain>
    </source>
</reference>
<name>A0A518V9A0_BRELA</name>
<dbReference type="EMBL" id="CP033464">
    <property type="protein sequence ID" value="QDX93576.1"/>
    <property type="molecule type" value="Genomic_DNA"/>
</dbReference>
<accession>A0A518V9A0</accession>
<dbReference type="AlphaFoldDB" id="A0A518V9A0"/>
<dbReference type="Proteomes" id="UP000319432">
    <property type="component" value="Chromosome"/>
</dbReference>
<protein>
    <submittedName>
        <fullName evidence="1">Uncharacterized protein</fullName>
    </submittedName>
</protein>
<organism evidence="1 2">
    <name type="scientific">Brevibacillus laterosporus</name>
    <name type="common">Bacillus laterosporus</name>
    <dbReference type="NCBI Taxonomy" id="1465"/>
    <lineage>
        <taxon>Bacteria</taxon>
        <taxon>Bacillati</taxon>
        <taxon>Bacillota</taxon>
        <taxon>Bacilli</taxon>
        <taxon>Bacillales</taxon>
        <taxon>Paenibacillaceae</taxon>
        <taxon>Brevibacillus</taxon>
    </lineage>
</organism>
<gene>
    <name evidence="1" type="ORF">EEL30_15500</name>
</gene>
<sequence length="84" mass="9708">MKKYKIKCQSSSVEQVVILSANSSAEALEEAKKYFPERMYSYLSLSSDDCEFRELLRKNRYPERALEKLSDEECEGECEAIGII</sequence>
<evidence type="ECO:0000313" key="2">
    <source>
        <dbReference type="Proteomes" id="UP000319432"/>
    </source>
</evidence>
<evidence type="ECO:0000313" key="1">
    <source>
        <dbReference type="EMBL" id="QDX93576.1"/>
    </source>
</evidence>
<keyword evidence="2" id="KW-1185">Reference proteome</keyword>
<dbReference type="OrthoDB" id="9960842at2"/>
<proteinExistence type="predicted"/>